<evidence type="ECO:0000256" key="8">
    <source>
        <dbReference type="SAM" id="Phobius"/>
    </source>
</evidence>
<accession>A0AAD3DEI7</accession>
<evidence type="ECO:0000256" key="6">
    <source>
        <dbReference type="ARBA" id="ARBA00023065"/>
    </source>
</evidence>
<dbReference type="AlphaFoldDB" id="A0AAD3DEI7"/>
<evidence type="ECO:0008006" key="11">
    <source>
        <dbReference type="Google" id="ProtNLM"/>
    </source>
</evidence>
<comment type="caution">
    <text evidence="9">The sequence shown here is derived from an EMBL/GenBank/DDBJ whole genome shotgun (WGS) entry which is preliminary data.</text>
</comment>
<evidence type="ECO:0000256" key="5">
    <source>
        <dbReference type="ARBA" id="ARBA00022989"/>
    </source>
</evidence>
<keyword evidence="10" id="KW-1185">Reference proteome</keyword>
<protein>
    <recommendedName>
        <fullName evidence="11">Bestrophin homolog</fullName>
    </recommendedName>
</protein>
<reference evidence="9 10" key="1">
    <citation type="journal article" date="2021" name="Sci. Rep.">
        <title>The genome of the diatom Chaetoceros tenuissimus carries an ancient integrated fragment of an extant virus.</title>
        <authorList>
            <person name="Hongo Y."/>
            <person name="Kimura K."/>
            <person name="Takaki Y."/>
            <person name="Yoshida Y."/>
            <person name="Baba S."/>
            <person name="Kobayashi G."/>
            <person name="Nagasaki K."/>
            <person name="Hano T."/>
            <person name="Tomaru Y."/>
        </authorList>
    </citation>
    <scope>NUCLEOTIDE SEQUENCE [LARGE SCALE GENOMIC DNA]</scope>
    <source>
        <strain evidence="9 10">NIES-3715</strain>
    </source>
</reference>
<name>A0AAD3DEI7_9STRA</name>
<proteinExistence type="predicted"/>
<gene>
    <name evidence="9" type="ORF">CTEN210_17675</name>
</gene>
<keyword evidence="2" id="KW-0813">Transport</keyword>
<feature type="transmembrane region" description="Helical" evidence="8">
    <location>
        <begin position="90"/>
        <end position="108"/>
    </location>
</feature>
<dbReference type="GO" id="GO:0005886">
    <property type="term" value="C:plasma membrane"/>
    <property type="evidence" value="ECO:0007669"/>
    <property type="project" value="UniProtKB-SubCell"/>
</dbReference>
<evidence type="ECO:0000313" key="10">
    <source>
        <dbReference type="Proteomes" id="UP001054902"/>
    </source>
</evidence>
<evidence type="ECO:0000256" key="1">
    <source>
        <dbReference type="ARBA" id="ARBA00004651"/>
    </source>
</evidence>
<dbReference type="Pfam" id="PF25539">
    <property type="entry name" value="Bestrophin_2"/>
    <property type="match status" value="1"/>
</dbReference>
<evidence type="ECO:0000256" key="4">
    <source>
        <dbReference type="ARBA" id="ARBA00022692"/>
    </source>
</evidence>
<organism evidence="9 10">
    <name type="scientific">Chaetoceros tenuissimus</name>
    <dbReference type="NCBI Taxonomy" id="426638"/>
    <lineage>
        <taxon>Eukaryota</taxon>
        <taxon>Sar</taxon>
        <taxon>Stramenopiles</taxon>
        <taxon>Ochrophyta</taxon>
        <taxon>Bacillariophyta</taxon>
        <taxon>Coscinodiscophyceae</taxon>
        <taxon>Chaetocerotophycidae</taxon>
        <taxon>Chaetocerotales</taxon>
        <taxon>Chaetocerotaceae</taxon>
        <taxon>Chaetoceros</taxon>
    </lineage>
</organism>
<evidence type="ECO:0000256" key="7">
    <source>
        <dbReference type="ARBA" id="ARBA00023136"/>
    </source>
</evidence>
<feature type="transmembrane region" description="Helical" evidence="8">
    <location>
        <begin position="259"/>
        <end position="280"/>
    </location>
</feature>
<keyword evidence="7 8" id="KW-0472">Membrane</keyword>
<keyword evidence="4 8" id="KW-0812">Transmembrane</keyword>
<dbReference type="EMBL" id="BLLK01000072">
    <property type="protein sequence ID" value="GFH61199.1"/>
    <property type="molecule type" value="Genomic_DNA"/>
</dbReference>
<feature type="transmembrane region" description="Helical" evidence="8">
    <location>
        <begin position="57"/>
        <end position="75"/>
    </location>
</feature>
<keyword evidence="6" id="KW-0406">Ion transport</keyword>
<keyword evidence="5 8" id="KW-1133">Transmembrane helix</keyword>
<dbReference type="PANTHER" id="PTHR33281">
    <property type="entry name" value="UPF0187 PROTEIN YNEE"/>
    <property type="match status" value="1"/>
</dbReference>
<evidence type="ECO:0000256" key="2">
    <source>
        <dbReference type="ARBA" id="ARBA00022448"/>
    </source>
</evidence>
<dbReference type="InterPro" id="IPR044669">
    <property type="entry name" value="YneE/VCCN1/2-like"/>
</dbReference>
<dbReference type="PANTHER" id="PTHR33281:SF19">
    <property type="entry name" value="VOLTAGE-DEPENDENT ANION CHANNEL-FORMING PROTEIN YNEE"/>
    <property type="match status" value="1"/>
</dbReference>
<evidence type="ECO:0000256" key="3">
    <source>
        <dbReference type="ARBA" id="ARBA00022475"/>
    </source>
</evidence>
<keyword evidence="3" id="KW-1003">Cell membrane</keyword>
<comment type="subcellular location">
    <subcellularLocation>
        <location evidence="1">Cell membrane</location>
        <topology evidence="1">Multi-pass membrane protein</topology>
    </subcellularLocation>
</comment>
<sequence length="353" mass="40412">MDTKIKSESLVERLRCTAARREKSLLEASAIIRNSTKSNDSYLKTIFLLRGRAIHKIAVPLTICTVNSSIWTVLIKTRFKDSFEIPSEPWASLYTLVLTTSLAFLLVFRLNRVAIRWWDTREKWGMIVAHTRILVEATVIHCEHDLEHRDEAVRWTAGFLIAVKEHMRKNTDKMKAYDQLAGFLNENEVDQMLNASHPCLYASRKIRFALKQAFKISSNTPTVIGMNYASQFRIIEKSINTLIEMMGGLERVRSTPLPIAFVTHLRTFIIFYLMSLPYLYGHSWGYGTIPAVFFTAYALLGIDGSASECESPFDMRPNHLNMEAFCLTAMNDILQLLPENDSYGNLIAEQWEA</sequence>
<evidence type="ECO:0000313" key="9">
    <source>
        <dbReference type="EMBL" id="GFH61199.1"/>
    </source>
</evidence>
<dbReference type="Proteomes" id="UP001054902">
    <property type="component" value="Unassembled WGS sequence"/>
</dbReference>
<dbReference type="GO" id="GO:0005254">
    <property type="term" value="F:chloride channel activity"/>
    <property type="evidence" value="ECO:0007669"/>
    <property type="project" value="InterPro"/>
</dbReference>